<dbReference type="EMBL" id="FPHE01000003">
    <property type="protein sequence ID" value="SFV50339.1"/>
    <property type="molecule type" value="Genomic_DNA"/>
</dbReference>
<dbReference type="AlphaFoldDB" id="A0A1W1B9Y3"/>
<evidence type="ECO:0000256" key="7">
    <source>
        <dbReference type="ARBA" id="ARBA00022840"/>
    </source>
</evidence>
<dbReference type="CDD" id="cd00082">
    <property type="entry name" value="HisKA"/>
    <property type="match status" value="1"/>
</dbReference>
<dbReference type="InterPro" id="IPR003594">
    <property type="entry name" value="HATPase_dom"/>
</dbReference>
<dbReference type="CDD" id="cd16922">
    <property type="entry name" value="HATPase_EvgS-ArcB-TorS-like"/>
    <property type="match status" value="1"/>
</dbReference>
<sequence length="863" mass="99819">MKLLDDKSVSFFFIFCMGVILSVLAYLTYGIYGEYQRIELEVENREIFSSLNTLLEGVERERIESAIYISRKNETTLSRLQERRKELDSIINKNREIILNRESLIPILKELKDVRKRVDVQNLDYLEMLFDYYQSRISRPIVSYMSRIVDSNNRVNEFKLIRLRESINMESSFLAFILTESRAMSSEDLAYWDALLAKRVLPNFVPFKNKNIASKVNEILNMETFSKIGFENRVQIFIESAKGEYSISLKEWLEKVSQKTKRIKDAQNILIDEDTINLERQLLSKEREMNKYIFISLLVLILLILLLAILHILTSINRDRLFLKDTLRDIEVDLDERKKREIKEILQRNDSIEIYKFLANAIKEPNRAKDLFLANMSHEIRTPLNGIVGFTKLLKDTPLFEDQKEMVEIIENSSNNLIKIVNDILDFSKIKAGKIDLEIIPFDPIKKFEATIDTHIAQAREKKIELKVSVDPYISTELLGDPTKISQIMTNLISNAIKFTPSSGDIEISILQISQTKEDAVLKFSVKDSGIGISPKEKSKIFDAFSQADVSTSRKYGGTGLGLSIASQFIKRMGGKLEIESSRGEGSLFFFSLKLKKPKEIQKRIRLELEQFKVGYISPHNNKKVDANLKTYVEYTGAEFRTYEQDELLNLSSYSLPNLLFIDYASFDKERQIIPFLKLSSKIVLILADDRKKELYRIRNSIDRVLYKPINFSRTIKSLEILNNTLSKSSQKTKSSPQKFEGARALVAEDNLINQKLMRTILNRFAIDVTIVDNGEKALKCRKENQYDIIFMDVQMPVMGGIEATENILDFEIEQNKRHIPIVALTANALQGDKEKYINFGMDDYLSKPMSIERLKEILIKFV</sequence>
<dbReference type="Pfam" id="PF00512">
    <property type="entry name" value="HisKA"/>
    <property type="match status" value="1"/>
</dbReference>
<dbReference type="Pfam" id="PF08376">
    <property type="entry name" value="NIT"/>
    <property type="match status" value="1"/>
</dbReference>
<dbReference type="PROSITE" id="PS50109">
    <property type="entry name" value="HIS_KIN"/>
    <property type="match status" value="1"/>
</dbReference>
<dbReference type="CDD" id="cd17546">
    <property type="entry name" value="REC_hyHK_CKI1_RcsC-like"/>
    <property type="match status" value="1"/>
</dbReference>
<dbReference type="PANTHER" id="PTHR45339:SF1">
    <property type="entry name" value="HYBRID SIGNAL TRANSDUCTION HISTIDINE KINASE J"/>
    <property type="match status" value="1"/>
</dbReference>
<dbReference type="GO" id="GO:0005524">
    <property type="term" value="F:ATP binding"/>
    <property type="evidence" value="ECO:0007669"/>
    <property type="project" value="UniProtKB-KW"/>
</dbReference>
<evidence type="ECO:0000256" key="4">
    <source>
        <dbReference type="ARBA" id="ARBA00022679"/>
    </source>
</evidence>
<dbReference type="InterPro" id="IPR036890">
    <property type="entry name" value="HATPase_C_sf"/>
</dbReference>
<keyword evidence="9" id="KW-0472">Membrane</keyword>
<dbReference type="FunFam" id="3.30.565.10:FF:000010">
    <property type="entry name" value="Sensor histidine kinase RcsC"/>
    <property type="match status" value="1"/>
</dbReference>
<feature type="transmembrane region" description="Helical" evidence="9">
    <location>
        <begin position="292"/>
        <end position="313"/>
    </location>
</feature>
<evidence type="ECO:0000313" key="12">
    <source>
        <dbReference type="EMBL" id="SFV50339.1"/>
    </source>
</evidence>
<organism evidence="12">
    <name type="scientific">hydrothermal vent metagenome</name>
    <dbReference type="NCBI Taxonomy" id="652676"/>
    <lineage>
        <taxon>unclassified sequences</taxon>
        <taxon>metagenomes</taxon>
        <taxon>ecological metagenomes</taxon>
    </lineage>
</organism>
<evidence type="ECO:0000256" key="2">
    <source>
        <dbReference type="ARBA" id="ARBA00012438"/>
    </source>
</evidence>
<dbReference type="InterPro" id="IPR005467">
    <property type="entry name" value="His_kinase_dom"/>
</dbReference>
<dbReference type="SMART" id="SM00387">
    <property type="entry name" value="HATPase_c"/>
    <property type="match status" value="1"/>
</dbReference>
<dbReference type="SUPFAM" id="SSF52172">
    <property type="entry name" value="CheY-like"/>
    <property type="match status" value="1"/>
</dbReference>
<dbReference type="Gene3D" id="3.40.50.2300">
    <property type="match status" value="1"/>
</dbReference>
<evidence type="ECO:0000259" key="11">
    <source>
        <dbReference type="PROSITE" id="PS50110"/>
    </source>
</evidence>
<evidence type="ECO:0000256" key="8">
    <source>
        <dbReference type="ARBA" id="ARBA00023012"/>
    </source>
</evidence>
<dbReference type="Gene3D" id="3.30.565.10">
    <property type="entry name" value="Histidine kinase-like ATPase, C-terminal domain"/>
    <property type="match status" value="1"/>
</dbReference>
<keyword evidence="6 12" id="KW-0418">Kinase</keyword>
<keyword evidence="5" id="KW-0547">Nucleotide-binding</keyword>
<evidence type="ECO:0000259" key="10">
    <source>
        <dbReference type="PROSITE" id="PS50109"/>
    </source>
</evidence>
<dbReference type="SMART" id="SM00448">
    <property type="entry name" value="REC"/>
    <property type="match status" value="1"/>
</dbReference>
<dbReference type="PRINTS" id="PR00344">
    <property type="entry name" value="BCTRLSENSOR"/>
</dbReference>
<protein>
    <recommendedName>
        <fullName evidence="2">histidine kinase</fullName>
        <ecNumber evidence="2">2.7.13.3</ecNumber>
    </recommendedName>
</protein>
<dbReference type="InterPro" id="IPR004358">
    <property type="entry name" value="Sig_transdc_His_kin-like_C"/>
</dbReference>
<evidence type="ECO:0000256" key="1">
    <source>
        <dbReference type="ARBA" id="ARBA00000085"/>
    </source>
</evidence>
<keyword evidence="9" id="KW-0812">Transmembrane</keyword>
<dbReference type="SMART" id="SM00388">
    <property type="entry name" value="HisKA"/>
    <property type="match status" value="1"/>
</dbReference>
<evidence type="ECO:0000256" key="6">
    <source>
        <dbReference type="ARBA" id="ARBA00022777"/>
    </source>
</evidence>
<dbReference type="Pfam" id="PF00072">
    <property type="entry name" value="Response_reg"/>
    <property type="match status" value="1"/>
</dbReference>
<feature type="domain" description="Histidine kinase" evidence="10">
    <location>
        <begin position="375"/>
        <end position="597"/>
    </location>
</feature>
<proteinExistence type="predicted"/>
<dbReference type="InterPro" id="IPR036097">
    <property type="entry name" value="HisK_dim/P_sf"/>
</dbReference>
<feature type="transmembrane region" description="Helical" evidence="9">
    <location>
        <begin position="12"/>
        <end position="32"/>
    </location>
</feature>
<gene>
    <name evidence="12" type="ORF">MNB_SV-12-1822</name>
</gene>
<accession>A0A1W1B9Y3</accession>
<dbReference type="InterPro" id="IPR013587">
    <property type="entry name" value="Nitrate/nitrite_sensing"/>
</dbReference>
<dbReference type="InterPro" id="IPR011006">
    <property type="entry name" value="CheY-like_superfamily"/>
</dbReference>
<dbReference type="Gene3D" id="1.10.287.130">
    <property type="match status" value="1"/>
</dbReference>
<dbReference type="PANTHER" id="PTHR45339">
    <property type="entry name" value="HYBRID SIGNAL TRANSDUCTION HISTIDINE KINASE J"/>
    <property type="match status" value="1"/>
</dbReference>
<dbReference type="SUPFAM" id="SSF55874">
    <property type="entry name" value="ATPase domain of HSP90 chaperone/DNA topoisomerase II/histidine kinase"/>
    <property type="match status" value="1"/>
</dbReference>
<evidence type="ECO:0000256" key="9">
    <source>
        <dbReference type="SAM" id="Phobius"/>
    </source>
</evidence>
<dbReference type="InterPro" id="IPR003661">
    <property type="entry name" value="HisK_dim/P_dom"/>
</dbReference>
<keyword evidence="3" id="KW-0597">Phosphoprotein</keyword>
<name>A0A1W1B9Y3_9ZZZZ</name>
<evidence type="ECO:0000256" key="5">
    <source>
        <dbReference type="ARBA" id="ARBA00022741"/>
    </source>
</evidence>
<dbReference type="EC" id="2.7.13.3" evidence="2"/>
<feature type="domain" description="Response regulatory" evidence="11">
    <location>
        <begin position="744"/>
        <end position="863"/>
    </location>
</feature>
<evidence type="ECO:0000256" key="3">
    <source>
        <dbReference type="ARBA" id="ARBA00022553"/>
    </source>
</evidence>
<dbReference type="GO" id="GO:0000155">
    <property type="term" value="F:phosphorelay sensor kinase activity"/>
    <property type="evidence" value="ECO:0007669"/>
    <property type="project" value="InterPro"/>
</dbReference>
<dbReference type="Pfam" id="PF02518">
    <property type="entry name" value="HATPase_c"/>
    <property type="match status" value="1"/>
</dbReference>
<keyword evidence="8" id="KW-0902">Two-component regulatory system</keyword>
<dbReference type="FunFam" id="1.10.287.130:FF:000002">
    <property type="entry name" value="Two-component osmosensing histidine kinase"/>
    <property type="match status" value="1"/>
</dbReference>
<keyword evidence="4" id="KW-0808">Transferase</keyword>
<keyword evidence="9" id="KW-1133">Transmembrane helix</keyword>
<comment type="catalytic activity">
    <reaction evidence="1">
        <text>ATP + protein L-histidine = ADP + protein N-phospho-L-histidine.</text>
        <dbReference type="EC" id="2.7.13.3"/>
    </reaction>
</comment>
<dbReference type="SUPFAM" id="SSF47384">
    <property type="entry name" value="Homodimeric domain of signal transducing histidine kinase"/>
    <property type="match status" value="1"/>
</dbReference>
<dbReference type="PROSITE" id="PS50110">
    <property type="entry name" value="RESPONSE_REGULATORY"/>
    <property type="match status" value="1"/>
</dbReference>
<reference evidence="12" key="1">
    <citation type="submission" date="2016-10" db="EMBL/GenBank/DDBJ databases">
        <authorList>
            <person name="de Groot N.N."/>
        </authorList>
    </citation>
    <scope>NUCLEOTIDE SEQUENCE</scope>
</reference>
<dbReference type="InterPro" id="IPR001789">
    <property type="entry name" value="Sig_transdc_resp-reg_receiver"/>
</dbReference>
<keyword evidence="7" id="KW-0067">ATP-binding</keyword>